<evidence type="ECO:0000256" key="12">
    <source>
        <dbReference type="ARBA" id="ARBA00023204"/>
    </source>
</evidence>
<reference evidence="19" key="1">
    <citation type="journal article" date="2010" name="Genome Biol.">
        <title>Genome sequence of the necrotrophic plant pathogen Pythium ultimum reveals original pathogenicity mechanisms and effector repertoire.</title>
        <authorList>
            <person name="Levesque C.A."/>
            <person name="Brouwer H."/>
            <person name="Cano L."/>
            <person name="Hamilton J.P."/>
            <person name="Holt C."/>
            <person name="Huitema E."/>
            <person name="Raffaele S."/>
            <person name="Robideau G.P."/>
            <person name="Thines M."/>
            <person name="Win J."/>
            <person name="Zerillo M.M."/>
            <person name="Beakes G.W."/>
            <person name="Boore J.L."/>
            <person name="Busam D."/>
            <person name="Dumas B."/>
            <person name="Ferriera S."/>
            <person name="Fuerstenberg S.I."/>
            <person name="Gachon C.M."/>
            <person name="Gaulin E."/>
            <person name="Govers F."/>
            <person name="Grenville-Briggs L."/>
            <person name="Horner N."/>
            <person name="Hostetler J."/>
            <person name="Jiang R.H."/>
            <person name="Johnson J."/>
            <person name="Krajaejun T."/>
            <person name="Lin H."/>
            <person name="Meijer H.J."/>
            <person name="Moore B."/>
            <person name="Morris P."/>
            <person name="Phuntmart V."/>
            <person name="Puiu D."/>
            <person name="Shetty J."/>
            <person name="Stajich J.E."/>
            <person name="Tripathy S."/>
            <person name="Wawra S."/>
            <person name="van West P."/>
            <person name="Whitty B.R."/>
            <person name="Coutinho P.M."/>
            <person name="Henrissat B."/>
            <person name="Martin F."/>
            <person name="Thomas P.D."/>
            <person name="Tyler B.M."/>
            <person name="De Vries R.P."/>
            <person name="Kamoun S."/>
            <person name="Yandell M."/>
            <person name="Tisserat N."/>
            <person name="Buell C.R."/>
        </authorList>
    </citation>
    <scope>NUCLEOTIDE SEQUENCE</scope>
    <source>
        <strain evidence="19">DAOM:BR144</strain>
    </source>
</reference>
<feature type="coiled-coil region" evidence="15">
    <location>
        <begin position="245"/>
        <end position="279"/>
    </location>
</feature>
<dbReference type="InterPro" id="IPR015943">
    <property type="entry name" value="WD40/YVTN_repeat-like_dom_sf"/>
</dbReference>
<evidence type="ECO:0000256" key="1">
    <source>
        <dbReference type="ARBA" id="ARBA00000900"/>
    </source>
</evidence>
<dbReference type="OMA" id="CLESWEM"/>
<dbReference type="InterPro" id="IPR056527">
    <property type="entry name" value="WD40_RFWD3"/>
</dbReference>
<dbReference type="VEuPathDB" id="FungiDB:PYU1_G009378"/>
<keyword evidence="10" id="KW-0227">DNA damage</keyword>
<evidence type="ECO:0000256" key="2">
    <source>
        <dbReference type="ARBA" id="ARBA00004322"/>
    </source>
</evidence>
<dbReference type="EnsemblProtists" id="PYU1_T009396">
    <property type="protein sequence ID" value="PYU1_T009396"/>
    <property type="gene ID" value="PYU1_G009378"/>
</dbReference>
<dbReference type="PANTHER" id="PTHR16047:SF7">
    <property type="entry name" value="E3 UBIQUITIN-PROTEIN LIGASE RFWD3"/>
    <property type="match status" value="1"/>
</dbReference>
<evidence type="ECO:0000256" key="16">
    <source>
        <dbReference type="SAM" id="MobiDB-lite"/>
    </source>
</evidence>
<evidence type="ECO:0000256" key="7">
    <source>
        <dbReference type="ARBA" id="ARBA00022574"/>
    </source>
</evidence>
<keyword evidence="12" id="KW-0234">DNA repair</keyword>
<evidence type="ECO:0000256" key="10">
    <source>
        <dbReference type="ARBA" id="ARBA00022763"/>
    </source>
</evidence>
<dbReference type="EC" id="2.3.2.27" evidence="5"/>
<accession>K3WWP8</accession>
<evidence type="ECO:0000313" key="18">
    <source>
        <dbReference type="EnsemblProtists" id="PYU1_T009396"/>
    </source>
</evidence>
<dbReference type="GO" id="GO:0005634">
    <property type="term" value="C:nucleus"/>
    <property type="evidence" value="ECO:0007669"/>
    <property type="project" value="InterPro"/>
</dbReference>
<keyword evidence="15" id="KW-0175">Coiled coil</keyword>
<keyword evidence="14" id="KW-0863">Zinc-finger</keyword>
<dbReference type="Gene3D" id="3.30.40.10">
    <property type="entry name" value="Zinc/RING finger domain, C3HC4 (zinc finger)"/>
    <property type="match status" value="1"/>
</dbReference>
<keyword evidence="6" id="KW-0963">Cytoplasm</keyword>
<name>K3WWP8_GLOUD</name>
<evidence type="ECO:0000259" key="17">
    <source>
        <dbReference type="PROSITE" id="PS50089"/>
    </source>
</evidence>
<evidence type="ECO:0000313" key="19">
    <source>
        <dbReference type="Proteomes" id="UP000019132"/>
    </source>
</evidence>
<evidence type="ECO:0000256" key="8">
    <source>
        <dbReference type="ARBA" id="ARBA00022679"/>
    </source>
</evidence>
<keyword evidence="7" id="KW-0853">WD repeat</keyword>
<dbReference type="SMART" id="SM00320">
    <property type="entry name" value="WD40"/>
    <property type="match status" value="4"/>
</dbReference>
<dbReference type="InterPro" id="IPR036322">
    <property type="entry name" value="WD40_repeat_dom_sf"/>
</dbReference>
<evidence type="ECO:0000256" key="6">
    <source>
        <dbReference type="ARBA" id="ARBA00022490"/>
    </source>
</evidence>
<dbReference type="Gene3D" id="2.130.10.10">
    <property type="entry name" value="YVTN repeat-like/Quinoprotein amine dehydrogenase"/>
    <property type="match status" value="1"/>
</dbReference>
<feature type="domain" description="RING-type" evidence="17">
    <location>
        <begin position="164"/>
        <end position="207"/>
    </location>
</feature>
<dbReference type="Proteomes" id="UP000019132">
    <property type="component" value="Unassembled WGS sequence"/>
</dbReference>
<dbReference type="Pfam" id="PF13639">
    <property type="entry name" value="zf-RING_2"/>
    <property type="match status" value="1"/>
</dbReference>
<protein>
    <recommendedName>
        <fullName evidence="5">RING-type E3 ubiquitin transferase</fullName>
        <ecNumber evidence="5">2.3.2.27</ecNumber>
    </recommendedName>
</protein>
<dbReference type="SUPFAM" id="SSF57850">
    <property type="entry name" value="RING/U-box"/>
    <property type="match status" value="1"/>
</dbReference>
<dbReference type="EMBL" id="GL376622">
    <property type="status" value="NOT_ANNOTATED_CDS"/>
    <property type="molecule type" value="Genomic_DNA"/>
</dbReference>
<keyword evidence="14" id="KW-0862">Zinc</keyword>
<dbReference type="GO" id="GO:0008270">
    <property type="term" value="F:zinc ion binding"/>
    <property type="evidence" value="ECO:0007669"/>
    <property type="project" value="UniProtKB-KW"/>
</dbReference>
<dbReference type="SMART" id="SM00184">
    <property type="entry name" value="RING"/>
    <property type="match status" value="1"/>
</dbReference>
<dbReference type="STRING" id="431595.K3WWP8"/>
<dbReference type="GO" id="GO:0005737">
    <property type="term" value="C:cytoplasm"/>
    <property type="evidence" value="ECO:0007669"/>
    <property type="project" value="UniProtKB-SubCell"/>
</dbReference>
<dbReference type="PROSITE" id="PS50089">
    <property type="entry name" value="ZF_RING_2"/>
    <property type="match status" value="1"/>
</dbReference>
<dbReference type="AlphaFoldDB" id="K3WWP8"/>
<evidence type="ECO:0000256" key="15">
    <source>
        <dbReference type="SAM" id="Coils"/>
    </source>
</evidence>
<dbReference type="GO" id="GO:0061630">
    <property type="term" value="F:ubiquitin protein ligase activity"/>
    <property type="evidence" value="ECO:0007669"/>
    <property type="project" value="UniProtKB-EC"/>
</dbReference>
<keyword evidence="14" id="KW-0479">Metal-binding</keyword>
<reference evidence="19" key="2">
    <citation type="submission" date="2010-04" db="EMBL/GenBank/DDBJ databases">
        <authorList>
            <person name="Buell R."/>
            <person name="Hamilton J."/>
            <person name="Hostetler J."/>
        </authorList>
    </citation>
    <scope>NUCLEOTIDE SEQUENCE [LARGE SCALE GENOMIC DNA]</scope>
    <source>
        <strain evidence="19">DAOM:BR144</strain>
    </source>
</reference>
<evidence type="ECO:0000256" key="9">
    <source>
        <dbReference type="ARBA" id="ARBA00022737"/>
    </source>
</evidence>
<dbReference type="GO" id="GO:0016567">
    <property type="term" value="P:protein ubiquitination"/>
    <property type="evidence" value="ECO:0007669"/>
    <property type="project" value="InterPro"/>
</dbReference>
<reference evidence="18" key="3">
    <citation type="submission" date="2015-02" db="UniProtKB">
        <authorList>
            <consortium name="EnsemblProtists"/>
        </authorList>
    </citation>
    <scope>IDENTIFICATION</scope>
    <source>
        <strain evidence="18">DAOM BR144</strain>
    </source>
</reference>
<evidence type="ECO:0000256" key="14">
    <source>
        <dbReference type="PROSITE-ProRule" id="PRU00175"/>
    </source>
</evidence>
<keyword evidence="8" id="KW-0808">Transferase</keyword>
<keyword evidence="9" id="KW-0677">Repeat</keyword>
<feature type="compositionally biased region" description="Low complexity" evidence="16">
    <location>
        <begin position="75"/>
        <end position="88"/>
    </location>
</feature>
<feature type="compositionally biased region" description="Low complexity" evidence="16">
    <location>
        <begin position="16"/>
        <end position="26"/>
    </location>
</feature>
<dbReference type="InParanoid" id="K3WWP8"/>
<dbReference type="InterPro" id="IPR001680">
    <property type="entry name" value="WD40_rpt"/>
</dbReference>
<proteinExistence type="predicted"/>
<dbReference type="PANTHER" id="PTHR16047">
    <property type="entry name" value="RFWD3 PROTEIN"/>
    <property type="match status" value="1"/>
</dbReference>
<comment type="catalytic activity">
    <reaction evidence="1">
        <text>S-ubiquitinyl-[E2 ubiquitin-conjugating enzyme]-L-cysteine + [acceptor protein]-L-lysine = [E2 ubiquitin-conjugating enzyme]-L-cysteine + N(6)-ubiquitinyl-[acceptor protein]-L-lysine.</text>
        <dbReference type="EC" id="2.3.2.27"/>
    </reaction>
</comment>
<keyword evidence="19" id="KW-1185">Reference proteome</keyword>
<comment type="subcellular location">
    <subcellularLocation>
        <location evidence="3">Cytoplasm</location>
    </subcellularLocation>
    <subcellularLocation>
        <location evidence="2">Nucleus</location>
        <location evidence="2">PML body</location>
    </subcellularLocation>
</comment>
<organism evidence="18 19">
    <name type="scientific">Globisporangium ultimum (strain ATCC 200006 / CBS 805.95 / DAOM BR144)</name>
    <name type="common">Pythium ultimum</name>
    <dbReference type="NCBI Taxonomy" id="431595"/>
    <lineage>
        <taxon>Eukaryota</taxon>
        <taxon>Sar</taxon>
        <taxon>Stramenopiles</taxon>
        <taxon>Oomycota</taxon>
        <taxon>Peronosporomycetes</taxon>
        <taxon>Pythiales</taxon>
        <taxon>Pythiaceae</taxon>
        <taxon>Globisporangium</taxon>
    </lineage>
</organism>
<keyword evidence="13" id="KW-0539">Nucleus</keyword>
<dbReference type="eggNOG" id="KOG1645">
    <property type="taxonomic scope" value="Eukaryota"/>
</dbReference>
<dbReference type="CDD" id="cd16450">
    <property type="entry name" value="mRING-C3HGC3_RFWD3"/>
    <property type="match status" value="1"/>
</dbReference>
<evidence type="ECO:0000256" key="5">
    <source>
        <dbReference type="ARBA" id="ARBA00012483"/>
    </source>
</evidence>
<feature type="region of interest" description="Disordered" evidence="16">
    <location>
        <begin position="1"/>
        <end position="146"/>
    </location>
</feature>
<dbReference type="HOGENOM" id="CLU_021009_1_0_1"/>
<sequence length="656" mass="72174">MEAFDDDDLIDRVIADGDLMDTSSSSDSDDEEYAPPAQRTAFPLTMEALRQRREDNTADEEEDEVETEEFDTGDESSSVEVVEAASSATASNAPQRLSGPGQETVVGRESSDENDLVVEEPAVPNATTGAKKGRKRPRSETKTEDKDAMALKPIVVIKAQATECTVCYDPCTISGRHRLVALKCGHLFGKKCIERWVLERKSCPNCNVPVRKADIRPLFSDHVAVVDNSGIEGMTQKYELERSKRIQAETELSRTKLQMQILTAEVKCHEDKALKWKKEFTQLQCRVQRERFTNPNSGWSSSVTAAAASQPMQSQSSEWSPPRHIYKYALTHARVFDIARSCSMLCVGETLTNTRCGILQLSAVDPRHSVRIYAHQSPVRDLKINKTEALVLTVAFDGKLVVSNLHSQTTVLQCSLPPGKRQGWSCAFSDVDPFAMYCGFHDGSIAKFDMRKPVGQAVVSFYAAQEKQPVHSVRLFQGRDGKECLVAATFSGISIWNDCNATPSADIPHVVDLHATVTSCCSLGSVQTRPGSVLVSSRTLLPTPAKHAVFDLTQISSRAAPVSHAVVSGHRTPPVLARSAIWESQGGSLMVASGDEDSKQVLLWDVDTNQVRHRVRPFDGNQVVIDVQHSVANGQWRNRKALFGALSSQEIVLYST</sequence>
<evidence type="ECO:0000256" key="13">
    <source>
        <dbReference type="ARBA" id="ARBA00023242"/>
    </source>
</evidence>
<evidence type="ECO:0000256" key="3">
    <source>
        <dbReference type="ARBA" id="ARBA00004496"/>
    </source>
</evidence>
<feature type="compositionally biased region" description="Acidic residues" evidence="16">
    <location>
        <begin position="57"/>
        <end position="74"/>
    </location>
</feature>
<dbReference type="InterPro" id="IPR001841">
    <property type="entry name" value="Znf_RING"/>
</dbReference>
<dbReference type="SUPFAM" id="SSF50978">
    <property type="entry name" value="WD40 repeat-like"/>
    <property type="match status" value="1"/>
</dbReference>
<dbReference type="InterPro" id="IPR013083">
    <property type="entry name" value="Znf_RING/FYVE/PHD"/>
</dbReference>
<dbReference type="GO" id="GO:0036297">
    <property type="term" value="P:interstrand cross-link repair"/>
    <property type="evidence" value="ECO:0007669"/>
    <property type="project" value="InterPro"/>
</dbReference>
<dbReference type="InterPro" id="IPR037381">
    <property type="entry name" value="RFWD3"/>
</dbReference>
<keyword evidence="11" id="KW-0833">Ubl conjugation pathway</keyword>
<comment type="pathway">
    <text evidence="4">Protein modification; protein ubiquitination.</text>
</comment>
<dbReference type="Pfam" id="PF23419">
    <property type="entry name" value="WD40_RFWD3"/>
    <property type="match status" value="1"/>
</dbReference>
<evidence type="ECO:0000256" key="4">
    <source>
        <dbReference type="ARBA" id="ARBA00004906"/>
    </source>
</evidence>
<evidence type="ECO:0000256" key="11">
    <source>
        <dbReference type="ARBA" id="ARBA00022786"/>
    </source>
</evidence>